<dbReference type="SUPFAM" id="SSF55729">
    <property type="entry name" value="Acyl-CoA N-acyltransferases (Nat)"/>
    <property type="match status" value="1"/>
</dbReference>
<dbReference type="OrthoDB" id="21121at2"/>
<organism evidence="4 5">
    <name type="scientific">Blastopirellula marina</name>
    <dbReference type="NCBI Taxonomy" id="124"/>
    <lineage>
        <taxon>Bacteria</taxon>
        <taxon>Pseudomonadati</taxon>
        <taxon>Planctomycetota</taxon>
        <taxon>Planctomycetia</taxon>
        <taxon>Pirellulales</taxon>
        <taxon>Pirellulaceae</taxon>
        <taxon>Blastopirellula</taxon>
    </lineage>
</organism>
<proteinExistence type="predicted"/>
<protein>
    <submittedName>
        <fullName evidence="4">Arginine N-succinyltransferase</fullName>
    </submittedName>
</protein>
<evidence type="ECO:0000256" key="2">
    <source>
        <dbReference type="ARBA" id="ARBA00022679"/>
    </source>
</evidence>
<keyword evidence="2 4" id="KW-0808">Transferase</keyword>
<dbReference type="PANTHER" id="PTHR30420">
    <property type="entry name" value="N-SUCCINYLARGININE DIHYDROLASE"/>
    <property type="match status" value="1"/>
</dbReference>
<dbReference type="RefSeq" id="WP_105335734.1">
    <property type="nucleotide sequence ID" value="NZ_PUHZ01000013.1"/>
</dbReference>
<dbReference type="InterPro" id="IPR007041">
    <property type="entry name" value="Arg_succinylTrfase_AstA/AruG"/>
</dbReference>
<dbReference type="PANTHER" id="PTHR30420:SF1">
    <property type="entry name" value="ARGININE N-SUCCINYLTRANSFERASE"/>
    <property type="match status" value="1"/>
</dbReference>
<accession>A0A2S8GMQ5</accession>
<dbReference type="GO" id="GO:0006527">
    <property type="term" value="P:L-arginine catabolic process"/>
    <property type="evidence" value="ECO:0007669"/>
    <property type="project" value="InterPro"/>
</dbReference>
<dbReference type="NCBIfam" id="TIGR03243">
    <property type="entry name" value="arg_catab_AOST"/>
    <property type="match status" value="1"/>
</dbReference>
<reference evidence="4 5" key="1">
    <citation type="submission" date="2018-02" db="EMBL/GenBank/DDBJ databases">
        <title>Comparative genomes isolates from brazilian mangrove.</title>
        <authorList>
            <person name="Araujo J.E."/>
            <person name="Taketani R.G."/>
            <person name="Silva M.C.P."/>
            <person name="Loureco M.V."/>
            <person name="Andreote F.D."/>
        </authorList>
    </citation>
    <scope>NUCLEOTIDE SEQUENCE [LARGE SCALE GENOMIC DNA]</scope>
    <source>
        <strain evidence="4 5">Nap-Phe MGV</strain>
    </source>
</reference>
<evidence type="ECO:0000256" key="3">
    <source>
        <dbReference type="ARBA" id="ARBA00023315"/>
    </source>
</evidence>
<keyword evidence="1" id="KW-0056">Arginine metabolism</keyword>
<dbReference type="Gene3D" id="3.40.630.30">
    <property type="match status" value="1"/>
</dbReference>
<sequence>MSHDAQLVVRPVRIEDLEPLNQLAQLTATGLTTLPRDAALMEKRVKQAARTFSQMADDSAQLELFLFVMEEKQSGEIVGVCGIVPKVGGFKPFYAYQLRNDVHESETLQLRYEHPTLYLLREHDGPTEIGSLFLRSDYRGGGNGRVLSLCRFLFMANYPDLFESDVIAEMRGVIDDHGVSPFWEALGHHFFGIDFPNADMLSLYNKEFIEKLMPRHPIYVTLLPPEAQASIGEVHRLTAPARRLLENEGLVWHDLVDIFEAGPILQCKREEIRAVRDSRVDVIAAIEDDPENLGAFRKCIATTVEMPFLASGGLLYLREEGLVLERSLAETLEVEPGDSVRYVDLRAEA</sequence>
<dbReference type="AlphaFoldDB" id="A0A2S8GMQ5"/>
<comment type="caution">
    <text evidence="4">The sequence shown here is derived from an EMBL/GenBank/DDBJ whole genome shotgun (WGS) entry which is preliminary data.</text>
</comment>
<dbReference type="GO" id="GO:0008791">
    <property type="term" value="F:arginine N-succinyltransferase activity"/>
    <property type="evidence" value="ECO:0007669"/>
    <property type="project" value="InterPro"/>
</dbReference>
<evidence type="ECO:0000256" key="1">
    <source>
        <dbReference type="ARBA" id="ARBA00022503"/>
    </source>
</evidence>
<evidence type="ECO:0000313" key="4">
    <source>
        <dbReference type="EMBL" id="PQO45710.1"/>
    </source>
</evidence>
<dbReference type="Proteomes" id="UP000237819">
    <property type="component" value="Unassembled WGS sequence"/>
</dbReference>
<dbReference type="EMBL" id="PUHZ01000013">
    <property type="protein sequence ID" value="PQO45710.1"/>
    <property type="molecule type" value="Genomic_DNA"/>
</dbReference>
<dbReference type="Pfam" id="PF04958">
    <property type="entry name" value="AstA"/>
    <property type="match status" value="1"/>
</dbReference>
<dbReference type="InterPro" id="IPR016181">
    <property type="entry name" value="Acyl_CoA_acyltransferase"/>
</dbReference>
<name>A0A2S8GMQ5_9BACT</name>
<gene>
    <name evidence="4" type="ORF">C5Y93_12325</name>
</gene>
<evidence type="ECO:0000313" key="5">
    <source>
        <dbReference type="Proteomes" id="UP000237819"/>
    </source>
</evidence>
<keyword evidence="3" id="KW-0012">Acyltransferase</keyword>